<comment type="caution">
    <text evidence="1">The sequence shown here is derived from an EMBL/GenBank/DDBJ whole genome shotgun (WGS) entry which is preliminary data.</text>
</comment>
<dbReference type="InterPro" id="IPR011010">
    <property type="entry name" value="DNA_brk_join_enz"/>
</dbReference>
<gene>
    <name evidence="1" type="ORF">EV140_0285</name>
</gene>
<evidence type="ECO:0000313" key="1">
    <source>
        <dbReference type="EMBL" id="RZT64051.1"/>
    </source>
</evidence>
<dbReference type="AlphaFoldDB" id="A0A4Q7TSQ4"/>
<dbReference type="OrthoDB" id="3405537at2"/>
<protein>
    <recommendedName>
        <fullName evidence="3">Site-specific recombinase XerD</fullName>
    </recommendedName>
</protein>
<dbReference type="EMBL" id="SGXT01000011">
    <property type="protein sequence ID" value="RZT64051.1"/>
    <property type="molecule type" value="Genomic_DNA"/>
</dbReference>
<dbReference type="RefSeq" id="WP_130280332.1">
    <property type="nucleotide sequence ID" value="NZ_SGXT01000011.1"/>
</dbReference>
<dbReference type="GO" id="GO:0003677">
    <property type="term" value="F:DNA binding"/>
    <property type="evidence" value="ECO:0007669"/>
    <property type="project" value="InterPro"/>
</dbReference>
<evidence type="ECO:0000313" key="2">
    <source>
        <dbReference type="Proteomes" id="UP000292408"/>
    </source>
</evidence>
<reference evidence="1 2" key="1">
    <citation type="journal article" date="2015" name="Stand. Genomic Sci.">
        <title>Genomic Encyclopedia of Bacterial and Archaeal Type Strains, Phase III: the genomes of soil and plant-associated and newly described type strains.</title>
        <authorList>
            <person name="Whitman W.B."/>
            <person name="Woyke T."/>
            <person name="Klenk H.P."/>
            <person name="Zhou Y."/>
            <person name="Lilburn T.G."/>
            <person name="Beck B.J."/>
            <person name="De Vos P."/>
            <person name="Vandamme P."/>
            <person name="Eisen J.A."/>
            <person name="Garrity G."/>
            <person name="Hugenholtz P."/>
            <person name="Kyrpides N.C."/>
        </authorList>
    </citation>
    <scope>NUCLEOTIDE SEQUENCE [LARGE SCALE GENOMIC DNA]</scope>
    <source>
        <strain evidence="1 2">AC4r</strain>
    </source>
</reference>
<organism evidence="1 2">
    <name type="scientific">Microcella alkaliphila</name>
    <dbReference type="NCBI Taxonomy" id="279828"/>
    <lineage>
        <taxon>Bacteria</taxon>
        <taxon>Bacillati</taxon>
        <taxon>Actinomycetota</taxon>
        <taxon>Actinomycetes</taxon>
        <taxon>Micrococcales</taxon>
        <taxon>Microbacteriaceae</taxon>
        <taxon>Microcella</taxon>
    </lineage>
</organism>
<keyword evidence="2" id="KW-1185">Reference proteome</keyword>
<evidence type="ECO:0008006" key="3">
    <source>
        <dbReference type="Google" id="ProtNLM"/>
    </source>
</evidence>
<dbReference type="SUPFAM" id="SSF56349">
    <property type="entry name" value="DNA breaking-rejoining enzymes"/>
    <property type="match status" value="1"/>
</dbReference>
<dbReference type="Proteomes" id="UP000292408">
    <property type="component" value="Unassembled WGS sequence"/>
</dbReference>
<sequence length="484" mass="54227">MSRHQVDASCARCERVGVRFATTWPEGRICRRCYQRVTRIHGTCPGCNGDRLLPGLLGNAPACTDCAGIPKDFHCTRCGREDEHVRVGLCAHCCLADDLTHLFDGGDGKIAPHLQPLFHALTGQKHARSAKIWLTTNAEAVALIRALARREVPLEHSTFTEHPNPIRVAFLRELCVEHGLLSPVHLDIERFQSWLARKAELAHPDDGRLIVQYGRWVHLNRMNHLAETGQLKKGTFLSAKQSTTVALEFLAHLRERHTAPANCRQADIDGWLTGGPTTRSLARGFIRWAMQHGHLPVIEVPYRLAKTTPVITQQQRLAHIQRLLDPATPLRPLEQTAALLLMLYGQPLARIARMRLDQLRINDAGITIRFTNDPLRIPEPFASVARAHIEDLPNLNTSAHRDNAWLFPGGRPGQPIHQSTLMNLLRDAGIDLRGAKNAALRELVLQMPAPIVADSFNYSYTVTEQHRRNAGAQFIDYIAKRPHP</sequence>
<name>A0A4Q7TSQ4_9MICO</name>
<proteinExistence type="predicted"/>
<accession>A0A4Q7TSQ4</accession>